<evidence type="ECO:0000313" key="2">
    <source>
        <dbReference type="Proteomes" id="UP001165960"/>
    </source>
</evidence>
<reference evidence="1" key="1">
    <citation type="submission" date="2022-04" db="EMBL/GenBank/DDBJ databases">
        <title>Genome of the entomopathogenic fungus Entomophthora muscae.</title>
        <authorList>
            <person name="Elya C."/>
            <person name="Lovett B.R."/>
            <person name="Lee E."/>
            <person name="Macias A.M."/>
            <person name="Hajek A.E."/>
            <person name="De Bivort B.L."/>
            <person name="Kasson M.T."/>
            <person name="De Fine Licht H.H."/>
            <person name="Stajich J.E."/>
        </authorList>
    </citation>
    <scope>NUCLEOTIDE SEQUENCE</scope>
    <source>
        <strain evidence="1">Berkeley</strain>
    </source>
</reference>
<dbReference type="EMBL" id="QTSX02004308">
    <property type="protein sequence ID" value="KAJ9066085.1"/>
    <property type="molecule type" value="Genomic_DNA"/>
</dbReference>
<organism evidence="1 2">
    <name type="scientific">Entomophthora muscae</name>
    <dbReference type="NCBI Taxonomy" id="34485"/>
    <lineage>
        <taxon>Eukaryota</taxon>
        <taxon>Fungi</taxon>
        <taxon>Fungi incertae sedis</taxon>
        <taxon>Zoopagomycota</taxon>
        <taxon>Entomophthoromycotina</taxon>
        <taxon>Entomophthoromycetes</taxon>
        <taxon>Entomophthorales</taxon>
        <taxon>Entomophthoraceae</taxon>
        <taxon>Entomophthora</taxon>
    </lineage>
</organism>
<protein>
    <submittedName>
        <fullName evidence="1">Uncharacterized protein</fullName>
    </submittedName>
</protein>
<gene>
    <name evidence="1" type="ORF">DSO57_1013129</name>
</gene>
<keyword evidence="2" id="KW-1185">Reference proteome</keyword>
<comment type="caution">
    <text evidence="1">The sequence shown here is derived from an EMBL/GenBank/DDBJ whole genome shotgun (WGS) entry which is preliminary data.</text>
</comment>
<dbReference type="Proteomes" id="UP001165960">
    <property type="component" value="Unassembled WGS sequence"/>
</dbReference>
<evidence type="ECO:0000313" key="1">
    <source>
        <dbReference type="EMBL" id="KAJ9066085.1"/>
    </source>
</evidence>
<sequence length="141" mass="15867">MSLFQYLDPIEPFERNLTKYFPYGGHFIPGKGTLHPKIDVHETDKETIIHAEIPGIKKEDVKVTAVQDGSSLVLSGFSKREEDVKEGSLLIHERHFGSFDRTIKLPMGSEPDKTKAKFENGLLTINVPKGDKKSCSKIEIE</sequence>
<proteinExistence type="predicted"/>
<name>A0ACC2SUP5_9FUNG</name>
<accession>A0ACC2SUP5</accession>